<accession>C6DHM2</accession>
<dbReference type="EMBL" id="CP001657">
    <property type="protein sequence ID" value="ACT11222.1"/>
    <property type="molecule type" value="Genomic_DNA"/>
</dbReference>
<sequence>MSVFAYKMTRRGFSHKVDSNAQVKFINTYPSYFKLYVRWLPLLTPVTYWCKLLGIRAIAAFLQFELFWVT</sequence>
<reference evidence="1 2" key="1">
    <citation type="submission" date="2009-07" db="EMBL/GenBank/DDBJ databases">
        <title>Complete sequence of Pectobacterium carotovorum subsp. carotovorum PC1.</title>
        <authorList>
            <consortium name="US DOE Joint Genome Institute"/>
            <person name="Lucas S."/>
            <person name="Copeland A."/>
            <person name="Lapidus A."/>
            <person name="Glavina del Rio T."/>
            <person name="Tice H."/>
            <person name="Bruce D."/>
            <person name="Goodwin L."/>
            <person name="Pitluck S."/>
            <person name="Munk A.C."/>
            <person name="Brettin T."/>
            <person name="Detter J.C."/>
            <person name="Han C."/>
            <person name="Tapia R."/>
            <person name="Larimer F."/>
            <person name="Land M."/>
            <person name="Hauser L."/>
            <person name="Kyrpides N."/>
            <person name="Mikhailova N."/>
            <person name="Balakrishnan V."/>
            <person name="Glasner J."/>
            <person name="Perna N.T."/>
        </authorList>
    </citation>
    <scope>NUCLEOTIDE SEQUENCE [LARGE SCALE GENOMIC DNA]</scope>
    <source>
        <strain evidence="1 2">PC1</strain>
    </source>
</reference>
<protein>
    <submittedName>
        <fullName evidence="1">Uncharacterized protein</fullName>
    </submittedName>
</protein>
<dbReference type="Proteomes" id="UP000002736">
    <property type="component" value="Chromosome"/>
</dbReference>
<proteinExistence type="predicted"/>
<organism evidence="1 2">
    <name type="scientific">Pectobacterium carotovorum subsp. carotovorum (strain PC1)</name>
    <dbReference type="NCBI Taxonomy" id="561230"/>
    <lineage>
        <taxon>Bacteria</taxon>
        <taxon>Pseudomonadati</taxon>
        <taxon>Pseudomonadota</taxon>
        <taxon>Gammaproteobacteria</taxon>
        <taxon>Enterobacterales</taxon>
        <taxon>Pectobacteriaceae</taxon>
        <taxon>Pectobacterium</taxon>
    </lineage>
</organism>
<evidence type="ECO:0000313" key="1">
    <source>
        <dbReference type="EMBL" id="ACT11222.1"/>
    </source>
</evidence>
<dbReference type="eggNOG" id="ENOG5033B53">
    <property type="taxonomic scope" value="Bacteria"/>
</dbReference>
<dbReference type="AlphaFoldDB" id="C6DHM2"/>
<name>C6DHM2_PECCP</name>
<dbReference type="STRING" id="561230.PC1_0161"/>
<dbReference type="HOGENOM" id="CLU_2754285_0_0_6"/>
<evidence type="ECO:0000313" key="2">
    <source>
        <dbReference type="Proteomes" id="UP000002736"/>
    </source>
</evidence>
<dbReference type="KEGG" id="pct:PC1_0161"/>
<gene>
    <name evidence="1" type="ordered locus">PC1_0161</name>
</gene>